<dbReference type="GO" id="GO:0005815">
    <property type="term" value="C:microtubule organizing center"/>
    <property type="evidence" value="ECO:0007669"/>
    <property type="project" value="TreeGrafter"/>
</dbReference>
<dbReference type="GO" id="GO:0035556">
    <property type="term" value="P:intracellular signal transduction"/>
    <property type="evidence" value="ECO:0007669"/>
    <property type="project" value="InterPro"/>
</dbReference>
<evidence type="ECO:0000256" key="1">
    <source>
        <dbReference type="SAM" id="MobiDB-lite"/>
    </source>
</evidence>
<accession>A0AAV5W847</accession>
<dbReference type="PROSITE" id="PS50309">
    <property type="entry name" value="DC"/>
    <property type="match status" value="1"/>
</dbReference>
<sequence length="303" mass="33738">GVRLPVSKNRYRTIDSLLDDLNSTLYMPFGVRRLTTPMGRTNIEDLDQLQHMGKYVATSSKFPRGINMSALERFAKARQQAHAKLSNETGGGQSFWVPTSPSYKQKLRMSRSLGLGFVPSKQVFFVLNGTTKLYRALLNPARLPTMEKLMSDVSEGLEIAIHRLCTLEGKRIHHVNELIAIEPPKVIAVPLHAKPILQERRRFLPPIVNNGVSGNYGNCGSTISKYLDYISLSVTSLTASTSSQKSEPENLVEKPRSSIRKNLRKSTGAPPKLRKRNEKAGILEIQIFKGSGDRGGRGQQRLS</sequence>
<dbReference type="SUPFAM" id="SSF89837">
    <property type="entry name" value="Doublecortin (DC)"/>
    <property type="match status" value="2"/>
</dbReference>
<dbReference type="PANTHER" id="PTHR23004">
    <property type="entry name" value="DOUBLECORTIN DOMAIN CONTAINING 2"/>
    <property type="match status" value="1"/>
</dbReference>
<dbReference type="InterPro" id="IPR003533">
    <property type="entry name" value="Doublecortin_dom"/>
</dbReference>
<dbReference type="Proteomes" id="UP001432322">
    <property type="component" value="Unassembled WGS sequence"/>
</dbReference>
<organism evidence="3 4">
    <name type="scientific">Pristionchus fissidentatus</name>
    <dbReference type="NCBI Taxonomy" id="1538716"/>
    <lineage>
        <taxon>Eukaryota</taxon>
        <taxon>Metazoa</taxon>
        <taxon>Ecdysozoa</taxon>
        <taxon>Nematoda</taxon>
        <taxon>Chromadorea</taxon>
        <taxon>Rhabditida</taxon>
        <taxon>Rhabditina</taxon>
        <taxon>Diplogasteromorpha</taxon>
        <taxon>Diplogasteroidea</taxon>
        <taxon>Neodiplogasteridae</taxon>
        <taxon>Pristionchus</taxon>
    </lineage>
</organism>
<evidence type="ECO:0000259" key="2">
    <source>
        <dbReference type="PROSITE" id="PS50309"/>
    </source>
</evidence>
<protein>
    <recommendedName>
        <fullName evidence="2">Doublecortin domain-containing protein</fullName>
    </recommendedName>
</protein>
<comment type="caution">
    <text evidence="3">The sequence shown here is derived from an EMBL/GenBank/DDBJ whole genome shotgun (WGS) entry which is preliminary data.</text>
</comment>
<proteinExistence type="predicted"/>
<feature type="region of interest" description="Disordered" evidence="1">
    <location>
        <begin position="239"/>
        <end position="278"/>
    </location>
</feature>
<dbReference type="InterPro" id="IPR036572">
    <property type="entry name" value="Doublecortin_dom_sf"/>
</dbReference>
<dbReference type="GO" id="GO:0005874">
    <property type="term" value="C:microtubule"/>
    <property type="evidence" value="ECO:0007669"/>
    <property type="project" value="TreeGrafter"/>
</dbReference>
<feature type="domain" description="Doublecortin" evidence="2">
    <location>
        <begin position="1"/>
        <end position="69"/>
    </location>
</feature>
<keyword evidence="4" id="KW-1185">Reference proteome</keyword>
<dbReference type="EMBL" id="BTSY01000005">
    <property type="protein sequence ID" value="GMT27167.1"/>
    <property type="molecule type" value="Genomic_DNA"/>
</dbReference>
<dbReference type="Gene3D" id="3.10.20.230">
    <property type="entry name" value="Doublecortin domain"/>
    <property type="match status" value="2"/>
</dbReference>
<gene>
    <name evidence="3" type="ORF">PFISCL1PPCAC_18464</name>
</gene>
<dbReference type="Pfam" id="PF03607">
    <property type="entry name" value="DCX"/>
    <property type="match status" value="2"/>
</dbReference>
<feature type="compositionally biased region" description="Basic and acidic residues" evidence="1">
    <location>
        <begin position="246"/>
        <end position="256"/>
    </location>
</feature>
<evidence type="ECO:0000313" key="3">
    <source>
        <dbReference type="EMBL" id="GMT27167.1"/>
    </source>
</evidence>
<dbReference type="PANTHER" id="PTHR23004:SF11">
    <property type="entry name" value="PROTEIN RPI-1"/>
    <property type="match status" value="1"/>
</dbReference>
<name>A0AAV5W847_9BILA</name>
<dbReference type="SMART" id="SM00537">
    <property type="entry name" value="DCX"/>
    <property type="match status" value="2"/>
</dbReference>
<evidence type="ECO:0000313" key="4">
    <source>
        <dbReference type="Proteomes" id="UP001432322"/>
    </source>
</evidence>
<feature type="non-terminal residue" evidence="3">
    <location>
        <position position="1"/>
    </location>
</feature>
<reference evidence="3" key="1">
    <citation type="submission" date="2023-10" db="EMBL/GenBank/DDBJ databases">
        <title>Genome assembly of Pristionchus species.</title>
        <authorList>
            <person name="Yoshida K."/>
            <person name="Sommer R.J."/>
        </authorList>
    </citation>
    <scope>NUCLEOTIDE SEQUENCE</scope>
    <source>
        <strain evidence="3">RS5133</strain>
    </source>
</reference>
<dbReference type="AlphaFoldDB" id="A0AAV5W847"/>